<accession>A0ABT8UYP5</accession>
<organism evidence="1 2">
    <name type="scientific">Acinetobacter genomosp. 15BJ</name>
    <dbReference type="NCBI Taxonomy" id="106651"/>
    <lineage>
        <taxon>Bacteria</taxon>
        <taxon>Pseudomonadati</taxon>
        <taxon>Pseudomonadota</taxon>
        <taxon>Gammaproteobacteria</taxon>
        <taxon>Moraxellales</taxon>
        <taxon>Moraxellaceae</taxon>
        <taxon>Acinetobacter</taxon>
    </lineage>
</organism>
<keyword evidence="2" id="KW-1185">Reference proteome</keyword>
<name>A0ABT8UYP5_9GAMM</name>
<evidence type="ECO:0000313" key="2">
    <source>
        <dbReference type="Proteomes" id="UP001168902"/>
    </source>
</evidence>
<reference evidence="1 2" key="1">
    <citation type="submission" date="2023-07" db="EMBL/GenBank/DDBJ databases">
        <title>A novel proteolytic Acinetobacter species.</title>
        <authorList>
            <person name="Nemec A."/>
            <person name="Radolfova-Krizova L."/>
        </authorList>
    </citation>
    <scope>NUCLEOTIDE SEQUENCE [LARGE SCALE GENOMIC DNA]</scope>
    <source>
        <strain evidence="1 2">NIPH 1865</strain>
    </source>
</reference>
<sequence length="73" mass="8450">LSSQILVSQQVFICITADGCAFYSISKPTQPPFLLFSFACFFFLQNQCFRCFYQLFAYKKQAHGLLFIIFISI</sequence>
<dbReference type="Proteomes" id="UP001168902">
    <property type="component" value="Unassembled WGS sequence"/>
</dbReference>
<gene>
    <name evidence="1" type="ORF">Q3V53_13350</name>
</gene>
<dbReference type="EMBL" id="JAUMJH010000032">
    <property type="protein sequence ID" value="MDO3658167.1"/>
    <property type="molecule type" value="Genomic_DNA"/>
</dbReference>
<feature type="non-terminal residue" evidence="1">
    <location>
        <position position="1"/>
    </location>
</feature>
<protein>
    <submittedName>
        <fullName evidence="1">Uncharacterized protein</fullName>
    </submittedName>
</protein>
<comment type="caution">
    <text evidence="1">The sequence shown here is derived from an EMBL/GenBank/DDBJ whole genome shotgun (WGS) entry which is preliminary data.</text>
</comment>
<proteinExistence type="predicted"/>
<evidence type="ECO:0000313" key="1">
    <source>
        <dbReference type="EMBL" id="MDO3658167.1"/>
    </source>
</evidence>